<dbReference type="Proteomes" id="UP000179860">
    <property type="component" value="Chromosome 1"/>
</dbReference>
<dbReference type="OrthoDB" id="9112760at2"/>
<reference evidence="1" key="1">
    <citation type="submission" date="2016-09" db="EMBL/GenBank/DDBJ databases">
        <title>The Complete Genome of Burkholderia sprentiae wsm5005.</title>
        <authorList>
            <person name="De Meyer S."/>
            <person name="Wang P."/>
            <person name="Terpolilli J."/>
        </authorList>
    </citation>
    <scope>NUCLEOTIDE SEQUENCE [LARGE SCALE GENOMIC DNA]</scope>
    <source>
        <strain evidence="1">WSM5005</strain>
    </source>
</reference>
<reference evidence="1" key="2">
    <citation type="submission" date="2021-06" db="EMBL/GenBank/DDBJ databases">
        <authorList>
            <person name="Rogers T.H."/>
            <person name="Ramsay J.P."/>
            <person name="Wang P."/>
            <person name="Terpolilli J."/>
        </authorList>
    </citation>
    <scope>NUCLEOTIDE SEQUENCE [LARGE SCALE GENOMIC DNA]</scope>
    <source>
        <strain evidence="1">WSM5005</strain>
    </source>
</reference>
<evidence type="ECO:0000313" key="1">
    <source>
        <dbReference type="EMBL" id="APA83965.1"/>
    </source>
</evidence>
<proteinExistence type="predicted"/>
<sequence length="66" mass="7740">MAKQPAIPAINVLLAYAALHDSDQEVFHRMLNEFIFASRVRKREFIEQWRRELEFAGATLIVPIRD</sequence>
<name>A0A1I9YCD2_9BURK</name>
<organism evidence="1 2">
    <name type="scientific">Paraburkholderia sprentiae WSM5005</name>
    <dbReference type="NCBI Taxonomy" id="754502"/>
    <lineage>
        <taxon>Bacteria</taxon>
        <taxon>Pseudomonadati</taxon>
        <taxon>Pseudomonadota</taxon>
        <taxon>Betaproteobacteria</taxon>
        <taxon>Burkholderiales</taxon>
        <taxon>Burkholderiaceae</taxon>
        <taxon>Paraburkholderia</taxon>
    </lineage>
</organism>
<gene>
    <name evidence="1" type="ORF">BJG93_00020</name>
</gene>
<dbReference type="EMBL" id="CP017561">
    <property type="protein sequence ID" value="APA83965.1"/>
    <property type="molecule type" value="Genomic_DNA"/>
</dbReference>
<dbReference type="KEGG" id="pspw:BJG93_00020"/>
<dbReference type="AlphaFoldDB" id="A0A1I9YCD2"/>
<keyword evidence="2" id="KW-1185">Reference proteome</keyword>
<protein>
    <submittedName>
        <fullName evidence="1">Uncharacterized protein</fullName>
    </submittedName>
</protein>
<accession>A0A1I9YCD2</accession>
<evidence type="ECO:0000313" key="2">
    <source>
        <dbReference type="Proteomes" id="UP000179860"/>
    </source>
</evidence>
<dbReference type="RefSeq" id="WP_027198642.1">
    <property type="nucleotide sequence ID" value="NZ_CP017561.2"/>
</dbReference>